<comment type="subcellular location">
    <subcellularLocation>
        <location evidence="1">Nucleus</location>
    </subcellularLocation>
</comment>
<evidence type="ECO:0000313" key="4">
    <source>
        <dbReference type="EMBL" id="KAL2814970.1"/>
    </source>
</evidence>
<dbReference type="Pfam" id="PF11951">
    <property type="entry name" value="Fungal_trans_2"/>
    <property type="match status" value="1"/>
</dbReference>
<name>A0ABR4HHL7_9EURO</name>
<dbReference type="PANTHER" id="PTHR37534">
    <property type="entry name" value="TRANSCRIPTIONAL ACTIVATOR PROTEIN UGA3"/>
    <property type="match status" value="1"/>
</dbReference>
<reference evidence="4 5" key="1">
    <citation type="submission" date="2024-07" db="EMBL/GenBank/DDBJ databases">
        <title>Section-level genome sequencing and comparative genomics of Aspergillus sections Usti and Cavernicolus.</title>
        <authorList>
            <consortium name="Lawrence Berkeley National Laboratory"/>
            <person name="Nybo J.L."/>
            <person name="Vesth T.C."/>
            <person name="Theobald S."/>
            <person name="Frisvad J.C."/>
            <person name="Larsen T.O."/>
            <person name="Kjaerboelling I."/>
            <person name="Rothschild-Mancinelli K."/>
            <person name="Lyhne E.K."/>
            <person name="Kogle M.E."/>
            <person name="Barry K."/>
            <person name="Clum A."/>
            <person name="Na H."/>
            <person name="Ledsgaard L."/>
            <person name="Lin J."/>
            <person name="Lipzen A."/>
            <person name="Kuo A."/>
            <person name="Riley R."/>
            <person name="Mondo S."/>
            <person name="Labutti K."/>
            <person name="Haridas S."/>
            <person name="Pangalinan J."/>
            <person name="Salamov A.A."/>
            <person name="Simmons B.A."/>
            <person name="Magnuson J.K."/>
            <person name="Chen J."/>
            <person name="Drula E."/>
            <person name="Henrissat B."/>
            <person name="Wiebenga A."/>
            <person name="Lubbers R.J."/>
            <person name="Gomes A.C."/>
            <person name="Makela M.R."/>
            <person name="Stajich J."/>
            <person name="Grigoriev I.V."/>
            <person name="Mortensen U.H."/>
            <person name="De Vries R.P."/>
            <person name="Baker S.E."/>
            <person name="Andersen M.R."/>
        </authorList>
    </citation>
    <scope>NUCLEOTIDE SEQUENCE [LARGE SCALE GENOMIC DNA]</scope>
    <source>
        <strain evidence="4 5">CBS 588.65</strain>
    </source>
</reference>
<protein>
    <submittedName>
        <fullName evidence="4">Fungal-specific transcription factor domain-containing protein</fullName>
    </submittedName>
</protein>
<organism evidence="4 5">
    <name type="scientific">Aspergillus granulosus</name>
    <dbReference type="NCBI Taxonomy" id="176169"/>
    <lineage>
        <taxon>Eukaryota</taxon>
        <taxon>Fungi</taxon>
        <taxon>Dikarya</taxon>
        <taxon>Ascomycota</taxon>
        <taxon>Pezizomycotina</taxon>
        <taxon>Eurotiomycetes</taxon>
        <taxon>Eurotiomycetidae</taxon>
        <taxon>Eurotiales</taxon>
        <taxon>Aspergillaceae</taxon>
        <taxon>Aspergillus</taxon>
        <taxon>Aspergillus subgen. Nidulantes</taxon>
    </lineage>
</organism>
<evidence type="ECO:0000256" key="2">
    <source>
        <dbReference type="ARBA" id="ARBA00023242"/>
    </source>
</evidence>
<comment type="caution">
    <text evidence="4">The sequence shown here is derived from an EMBL/GenBank/DDBJ whole genome shotgun (WGS) entry which is preliminary data.</text>
</comment>
<feature type="region of interest" description="Disordered" evidence="3">
    <location>
        <begin position="1"/>
        <end position="110"/>
    </location>
</feature>
<dbReference type="EMBL" id="JBFXLT010000030">
    <property type="protein sequence ID" value="KAL2814970.1"/>
    <property type="molecule type" value="Genomic_DNA"/>
</dbReference>
<feature type="compositionally biased region" description="Polar residues" evidence="3">
    <location>
        <begin position="141"/>
        <end position="156"/>
    </location>
</feature>
<evidence type="ECO:0000256" key="1">
    <source>
        <dbReference type="ARBA" id="ARBA00004123"/>
    </source>
</evidence>
<feature type="region of interest" description="Disordered" evidence="3">
    <location>
        <begin position="141"/>
        <end position="171"/>
    </location>
</feature>
<dbReference type="Proteomes" id="UP001610334">
    <property type="component" value="Unassembled WGS sequence"/>
</dbReference>
<gene>
    <name evidence="4" type="ORF">BJX63DRAFT_186672</name>
</gene>
<dbReference type="CDD" id="cd12148">
    <property type="entry name" value="fungal_TF_MHR"/>
    <property type="match status" value="1"/>
</dbReference>
<keyword evidence="5" id="KW-1185">Reference proteome</keyword>
<feature type="compositionally biased region" description="Basic and acidic residues" evidence="3">
    <location>
        <begin position="7"/>
        <end position="27"/>
    </location>
</feature>
<sequence>MFPDFEPPSKRPRLEHQSSSHSDRDSQPHSSSHPPFHSHSQPPLSTEATTEPPPETATGTGIETEDRSAQEWPNQADTSPQPQIQTPAPAPDQPLTGPSPSTASLSGSWYQDGFSQDPGFLASQEELRAILFTLANSAAPTRASSPELGKSTTSPVVYQHQPPYSGDRRRKVARDVVPRSLLSSRRRIEYLKNYVAEIAPWLDMFDSHCTFAQQIPTLSHSFPALLYAILAISARQMERKSGSGTQDSYDSLELYQEAIRLLSPLLQVRDPKIVAACVLLCCLEMMSARAQDWHRHLEGCAALFEASGIHGFCGGLLQAVFWCYARMDLCGALISDGTRTTTLHPSKWLPMGCHEEDAYRLFKEARSPDMHANYAVYLSVKTTELVSNRTKFVELGEDNGCTTEVFNARWLTLWDDLQTWLADRPAELLPVQTIARKPFPHILFVHWAAISSNQLYHTACILLLKMMPRGLRLPRSPTLSLLWHARRICGISTSNKHQGCLNNAIQPLWIAGRLFSHASEHEQIVKIIRDIEAETGWGAVWRIRDLEVAWGYSTRRETSSHFQSGQPHFATATPVEHQHIAVG</sequence>
<evidence type="ECO:0000256" key="3">
    <source>
        <dbReference type="SAM" id="MobiDB-lite"/>
    </source>
</evidence>
<dbReference type="InterPro" id="IPR021858">
    <property type="entry name" value="Fun_TF"/>
</dbReference>
<keyword evidence="2" id="KW-0539">Nucleus</keyword>
<proteinExistence type="predicted"/>
<dbReference type="PANTHER" id="PTHR37534:SF24">
    <property type="entry name" value="MISCELLANEOUS ZN(II)2CYS6 TRANSCRIPTION FACTOR (EUROFUNG)-RELATED"/>
    <property type="match status" value="1"/>
</dbReference>
<feature type="compositionally biased region" description="Low complexity" evidence="3">
    <location>
        <begin position="28"/>
        <end position="62"/>
    </location>
</feature>
<accession>A0ABR4HHL7</accession>
<feature type="compositionally biased region" description="Polar residues" evidence="3">
    <location>
        <begin position="96"/>
        <end position="109"/>
    </location>
</feature>
<evidence type="ECO:0000313" key="5">
    <source>
        <dbReference type="Proteomes" id="UP001610334"/>
    </source>
</evidence>